<dbReference type="SFLD" id="SFLDG01206">
    <property type="entry name" value="Xi.1"/>
    <property type="match status" value="1"/>
</dbReference>
<dbReference type="SUPFAM" id="SSF52833">
    <property type="entry name" value="Thioredoxin-like"/>
    <property type="match status" value="1"/>
</dbReference>
<keyword evidence="3" id="KW-1185">Reference proteome</keyword>
<dbReference type="InterPro" id="IPR047047">
    <property type="entry name" value="GST_Omega-like_C"/>
</dbReference>
<dbReference type="Gene3D" id="3.40.30.10">
    <property type="entry name" value="Glutaredoxin"/>
    <property type="match status" value="1"/>
</dbReference>
<name>A0A6A5ZN78_9PLEO</name>
<gene>
    <name evidence="2" type="ORF">BDV96DRAFT_563625</name>
</gene>
<dbReference type="PANTHER" id="PTHR32419">
    <property type="entry name" value="GLUTATHIONYL-HYDROQUINONE REDUCTASE"/>
    <property type="match status" value="1"/>
</dbReference>
<reference evidence="2" key="1">
    <citation type="journal article" date="2020" name="Stud. Mycol.">
        <title>101 Dothideomycetes genomes: a test case for predicting lifestyles and emergence of pathogens.</title>
        <authorList>
            <person name="Haridas S."/>
            <person name="Albert R."/>
            <person name="Binder M."/>
            <person name="Bloem J."/>
            <person name="Labutti K."/>
            <person name="Salamov A."/>
            <person name="Andreopoulos B."/>
            <person name="Baker S."/>
            <person name="Barry K."/>
            <person name="Bills G."/>
            <person name="Bluhm B."/>
            <person name="Cannon C."/>
            <person name="Castanera R."/>
            <person name="Culley D."/>
            <person name="Daum C."/>
            <person name="Ezra D."/>
            <person name="Gonzalez J."/>
            <person name="Henrissat B."/>
            <person name="Kuo A."/>
            <person name="Liang C."/>
            <person name="Lipzen A."/>
            <person name="Lutzoni F."/>
            <person name="Magnuson J."/>
            <person name="Mondo S."/>
            <person name="Nolan M."/>
            <person name="Ohm R."/>
            <person name="Pangilinan J."/>
            <person name="Park H.-J."/>
            <person name="Ramirez L."/>
            <person name="Alfaro M."/>
            <person name="Sun H."/>
            <person name="Tritt A."/>
            <person name="Yoshinaga Y."/>
            <person name="Zwiers L.-H."/>
            <person name="Turgeon B."/>
            <person name="Goodwin S."/>
            <person name="Spatafora J."/>
            <person name="Crous P."/>
            <person name="Grigoriev I."/>
        </authorList>
    </citation>
    <scope>NUCLEOTIDE SEQUENCE</scope>
    <source>
        <strain evidence="2">CBS 627.86</strain>
    </source>
</reference>
<evidence type="ECO:0000259" key="1">
    <source>
        <dbReference type="Pfam" id="PF13409"/>
    </source>
</evidence>
<dbReference type="InterPro" id="IPR016639">
    <property type="entry name" value="GST_Omega/GSH"/>
</dbReference>
<dbReference type="InterPro" id="IPR040079">
    <property type="entry name" value="Glutathione_S-Trfase"/>
</dbReference>
<dbReference type="FunFam" id="3.40.30.10:FF:000162">
    <property type="entry name" value="Glutathione S-transferase Gst3"/>
    <property type="match status" value="1"/>
</dbReference>
<dbReference type="GO" id="GO:0004364">
    <property type="term" value="F:glutathione transferase activity"/>
    <property type="evidence" value="ECO:0007669"/>
    <property type="project" value="InterPro"/>
</dbReference>
<sequence>MISKPLLVRLSVFAILLSLVHWSFMFSVLGRVRAIGTQFSKSANLNTKTVSTMTDKKDSILQWVKPGDKTGEFKRQQSVFRSFIENKPDAEFPAEKDRYHLYVSYACPWAHRTLIVRKLKGLDDIIPFTSVHWHMGGQGWRFATEDEKLPGENVTPDPVHPDFTHLRNIYFEQNPDYEGRFTVPTLYDKKQGRIVSNESSEIIRMFYYAFDDLLDEKHKGLDLFPENLRKDIEAQNEWVYNDVNNGVYKSGFATTQEAYTKAVTQLFSSLDKLEEHLSTSTTPYLHSAPHVTEADVRLYTTIIRFDPVYVQHFKTNIRDIRSGYPNLHKWLRHLYWEVEGFKETTEFEHIKSHYTKSHGQINPFAITPVGPVPDILGQDEEVGAVKFALKK</sequence>
<proteinExistence type="predicted"/>
<dbReference type="AlphaFoldDB" id="A0A6A5ZN78"/>
<dbReference type="Gene3D" id="1.20.1050.10">
    <property type="match status" value="1"/>
</dbReference>
<dbReference type="SUPFAM" id="SSF47616">
    <property type="entry name" value="GST C-terminal domain-like"/>
    <property type="match status" value="1"/>
</dbReference>
<dbReference type="SFLD" id="SFLDG01148">
    <property type="entry name" value="Xi_(cytGST)"/>
    <property type="match status" value="1"/>
</dbReference>
<dbReference type="EMBL" id="ML977312">
    <property type="protein sequence ID" value="KAF2121120.1"/>
    <property type="molecule type" value="Genomic_DNA"/>
</dbReference>
<keyword evidence="2" id="KW-0808">Transferase</keyword>
<dbReference type="InterPro" id="IPR036282">
    <property type="entry name" value="Glutathione-S-Trfase_C_sf"/>
</dbReference>
<accession>A0A6A5ZN78</accession>
<protein>
    <submittedName>
        <fullName evidence="2">Glutathione S-transferase Gst3</fullName>
    </submittedName>
</protein>
<evidence type="ECO:0000313" key="2">
    <source>
        <dbReference type="EMBL" id="KAF2121120.1"/>
    </source>
</evidence>
<dbReference type="SFLD" id="SFLDS00019">
    <property type="entry name" value="Glutathione_Transferase_(cytos"/>
    <property type="match status" value="1"/>
</dbReference>
<organism evidence="2 3">
    <name type="scientific">Lophiotrema nucula</name>
    <dbReference type="NCBI Taxonomy" id="690887"/>
    <lineage>
        <taxon>Eukaryota</taxon>
        <taxon>Fungi</taxon>
        <taxon>Dikarya</taxon>
        <taxon>Ascomycota</taxon>
        <taxon>Pezizomycotina</taxon>
        <taxon>Dothideomycetes</taxon>
        <taxon>Pleosporomycetidae</taxon>
        <taxon>Pleosporales</taxon>
        <taxon>Lophiotremataceae</taxon>
        <taxon>Lophiotrema</taxon>
    </lineage>
</organism>
<evidence type="ECO:0000313" key="3">
    <source>
        <dbReference type="Proteomes" id="UP000799770"/>
    </source>
</evidence>
<dbReference type="InterPro" id="IPR004045">
    <property type="entry name" value="Glutathione_S-Trfase_N"/>
</dbReference>
<dbReference type="PANTHER" id="PTHR32419:SF6">
    <property type="entry name" value="GLUTATHIONE S-TRANSFERASE OMEGA-LIKE 1-RELATED"/>
    <property type="match status" value="1"/>
</dbReference>
<dbReference type="InterPro" id="IPR036249">
    <property type="entry name" value="Thioredoxin-like_sf"/>
</dbReference>
<dbReference type="OrthoDB" id="2309723at2759"/>
<dbReference type="CDD" id="cd03190">
    <property type="entry name" value="GST_C_Omega_like"/>
    <property type="match status" value="1"/>
</dbReference>
<dbReference type="Pfam" id="PF13409">
    <property type="entry name" value="GST_N_2"/>
    <property type="match status" value="1"/>
</dbReference>
<feature type="domain" description="GST N-terminal" evidence="1">
    <location>
        <begin position="106"/>
        <end position="206"/>
    </location>
</feature>
<dbReference type="Pfam" id="PF13410">
    <property type="entry name" value="GST_C_2"/>
    <property type="match status" value="1"/>
</dbReference>
<dbReference type="Proteomes" id="UP000799770">
    <property type="component" value="Unassembled WGS sequence"/>
</dbReference>
<dbReference type="GO" id="GO:0005737">
    <property type="term" value="C:cytoplasm"/>
    <property type="evidence" value="ECO:0007669"/>
    <property type="project" value="TreeGrafter"/>
</dbReference>